<protein>
    <recommendedName>
        <fullName evidence="13 14">Crossover junction endodeoxyribonuclease RuvC</fullName>
        <ecNumber evidence="13 14">3.1.21.10</ecNumber>
    </recommendedName>
    <alternativeName>
        <fullName evidence="13">Holliday junction nuclease RuvC</fullName>
    </alternativeName>
    <alternativeName>
        <fullName evidence="13">Holliday junction resolvase RuvC</fullName>
    </alternativeName>
</protein>
<evidence type="ECO:0000313" key="16">
    <source>
        <dbReference type="Proteomes" id="UP000198611"/>
    </source>
</evidence>
<dbReference type="STRING" id="1123397.SAMN05660831_01178"/>
<keyword evidence="3 13" id="KW-0540">Nuclease</keyword>
<evidence type="ECO:0000256" key="13">
    <source>
        <dbReference type="HAMAP-Rule" id="MF_00034"/>
    </source>
</evidence>
<evidence type="ECO:0000256" key="3">
    <source>
        <dbReference type="ARBA" id="ARBA00022722"/>
    </source>
</evidence>
<dbReference type="Pfam" id="PF02075">
    <property type="entry name" value="RuvC"/>
    <property type="match status" value="1"/>
</dbReference>
<dbReference type="InterPro" id="IPR036397">
    <property type="entry name" value="RNaseH_sf"/>
</dbReference>
<gene>
    <name evidence="13" type="primary">ruvC</name>
    <name evidence="15" type="ORF">SAMN05660831_01178</name>
</gene>
<comment type="similarity">
    <text evidence="1 13">Belongs to the RuvC family.</text>
</comment>
<dbReference type="PRINTS" id="PR00696">
    <property type="entry name" value="RSOLVASERUVC"/>
</dbReference>
<dbReference type="InterPro" id="IPR012337">
    <property type="entry name" value="RNaseH-like_sf"/>
</dbReference>
<comment type="cofactor">
    <cofactor evidence="13">
        <name>Mg(2+)</name>
        <dbReference type="ChEBI" id="CHEBI:18420"/>
    </cofactor>
    <text evidence="13">Binds 2 Mg(2+) ion per subunit.</text>
</comment>
<dbReference type="GO" id="GO:0006310">
    <property type="term" value="P:DNA recombination"/>
    <property type="evidence" value="ECO:0007669"/>
    <property type="project" value="UniProtKB-UniRule"/>
</dbReference>
<dbReference type="CDD" id="cd16962">
    <property type="entry name" value="RuvC"/>
    <property type="match status" value="1"/>
</dbReference>
<evidence type="ECO:0000256" key="9">
    <source>
        <dbReference type="ARBA" id="ARBA00023125"/>
    </source>
</evidence>
<sequence length="168" mass="17328">MTRILGIDPGSRRTGYGVIDLQGFEGVYVDSGVIRVGEGDLPGRLLGIHEGITEIIATHQPEVVAVEGVFMRNNAGSALKLGQARGAALCAAAAAGLPVSEYAPTAIKQAVVGRGQAEKGQIQHMVRALLGLSRAPAEDAADALAAALCHARSGPTRDRLRAAAEANR</sequence>
<feature type="active site" evidence="13">
    <location>
        <position position="67"/>
    </location>
</feature>
<accession>A0A1I1QMF3</accession>
<evidence type="ECO:0000256" key="7">
    <source>
        <dbReference type="ARBA" id="ARBA00022801"/>
    </source>
</evidence>
<keyword evidence="9 13" id="KW-0238">DNA-binding</keyword>
<evidence type="ECO:0000256" key="2">
    <source>
        <dbReference type="ARBA" id="ARBA00022490"/>
    </source>
</evidence>
<keyword evidence="6 13" id="KW-0227">DNA damage</keyword>
<evidence type="ECO:0000256" key="10">
    <source>
        <dbReference type="ARBA" id="ARBA00023172"/>
    </source>
</evidence>
<comment type="function">
    <text evidence="13">The RuvA-RuvB-RuvC complex processes Holliday junction (HJ) DNA during genetic recombination and DNA repair. Endonuclease that resolves HJ intermediates. Cleaves cruciform DNA by making single-stranded nicks across the HJ at symmetrical positions within the homologous arms, yielding a 5'-phosphate and a 3'-hydroxyl group; requires a central core of homology in the junction. The consensus cleavage sequence is 5'-(A/T)TT(C/G)-3'. Cleavage occurs on the 3'-side of the TT dinucleotide at the point of strand exchange. HJ branch migration catalyzed by RuvA-RuvB allows RuvC to scan DNA until it finds its consensus sequence, where it cleaves and resolves the cruciform DNA.</text>
</comment>
<dbReference type="PANTHER" id="PTHR30194:SF3">
    <property type="entry name" value="CROSSOVER JUNCTION ENDODEOXYRIBONUCLEASE RUVC"/>
    <property type="match status" value="1"/>
</dbReference>
<keyword evidence="2 13" id="KW-0963">Cytoplasm</keyword>
<evidence type="ECO:0000256" key="14">
    <source>
        <dbReference type="NCBIfam" id="TIGR00228"/>
    </source>
</evidence>
<dbReference type="GO" id="GO:0048476">
    <property type="term" value="C:Holliday junction resolvase complex"/>
    <property type="evidence" value="ECO:0007669"/>
    <property type="project" value="UniProtKB-UniRule"/>
</dbReference>
<dbReference type="GO" id="GO:0006281">
    <property type="term" value="P:DNA repair"/>
    <property type="evidence" value="ECO:0007669"/>
    <property type="project" value="UniProtKB-UniRule"/>
</dbReference>
<organism evidence="15 16">
    <name type="scientific">Thiohalospira halophila DSM 15071</name>
    <dbReference type="NCBI Taxonomy" id="1123397"/>
    <lineage>
        <taxon>Bacteria</taxon>
        <taxon>Pseudomonadati</taxon>
        <taxon>Pseudomonadota</taxon>
        <taxon>Gammaproteobacteria</taxon>
        <taxon>Thiohalospirales</taxon>
        <taxon>Thiohalospiraceae</taxon>
        <taxon>Thiohalospira</taxon>
    </lineage>
</organism>
<dbReference type="SUPFAM" id="SSF53098">
    <property type="entry name" value="Ribonuclease H-like"/>
    <property type="match status" value="1"/>
</dbReference>
<dbReference type="GO" id="GO:0000287">
    <property type="term" value="F:magnesium ion binding"/>
    <property type="evidence" value="ECO:0007669"/>
    <property type="project" value="UniProtKB-UniRule"/>
</dbReference>
<dbReference type="GO" id="GO:0003677">
    <property type="term" value="F:DNA binding"/>
    <property type="evidence" value="ECO:0007669"/>
    <property type="project" value="UniProtKB-KW"/>
</dbReference>
<dbReference type="EC" id="3.1.21.10" evidence="13 14"/>
<evidence type="ECO:0000256" key="5">
    <source>
        <dbReference type="ARBA" id="ARBA00022759"/>
    </source>
</evidence>
<keyword evidence="8 13" id="KW-0460">Magnesium</keyword>
<comment type="subcellular location">
    <subcellularLocation>
        <location evidence="13">Cytoplasm</location>
    </subcellularLocation>
</comment>
<keyword evidence="5 13" id="KW-0255">Endonuclease</keyword>
<feature type="active site" evidence="13">
    <location>
        <position position="8"/>
    </location>
</feature>
<dbReference type="EMBL" id="FOMJ01000003">
    <property type="protein sequence ID" value="SFD23286.1"/>
    <property type="molecule type" value="Genomic_DNA"/>
</dbReference>
<dbReference type="HAMAP" id="MF_00034">
    <property type="entry name" value="RuvC"/>
    <property type="match status" value="1"/>
</dbReference>
<evidence type="ECO:0000256" key="4">
    <source>
        <dbReference type="ARBA" id="ARBA00022723"/>
    </source>
</evidence>
<feature type="binding site" evidence="13">
    <location>
        <position position="8"/>
    </location>
    <ligand>
        <name>Mg(2+)</name>
        <dbReference type="ChEBI" id="CHEBI:18420"/>
        <label>1</label>
    </ligand>
</feature>
<dbReference type="NCBIfam" id="TIGR00228">
    <property type="entry name" value="ruvC"/>
    <property type="match status" value="1"/>
</dbReference>
<dbReference type="PANTHER" id="PTHR30194">
    <property type="entry name" value="CROSSOVER JUNCTION ENDODEOXYRIBONUCLEASE RUVC"/>
    <property type="match status" value="1"/>
</dbReference>
<dbReference type="RefSeq" id="WP_093427840.1">
    <property type="nucleotide sequence ID" value="NZ_FOMJ01000003.1"/>
</dbReference>
<name>A0A1I1QMF3_9GAMM</name>
<dbReference type="Gene3D" id="3.30.420.10">
    <property type="entry name" value="Ribonuclease H-like superfamily/Ribonuclease H"/>
    <property type="match status" value="1"/>
</dbReference>
<dbReference type="GO" id="GO:0005737">
    <property type="term" value="C:cytoplasm"/>
    <property type="evidence" value="ECO:0007669"/>
    <property type="project" value="UniProtKB-SubCell"/>
</dbReference>
<dbReference type="InterPro" id="IPR002176">
    <property type="entry name" value="X-over_junc_endoDNase_RuvC"/>
</dbReference>
<feature type="active site" evidence="13">
    <location>
        <position position="139"/>
    </location>
</feature>
<evidence type="ECO:0000256" key="8">
    <source>
        <dbReference type="ARBA" id="ARBA00022842"/>
    </source>
</evidence>
<feature type="binding site" evidence="13">
    <location>
        <position position="139"/>
    </location>
    <ligand>
        <name>Mg(2+)</name>
        <dbReference type="ChEBI" id="CHEBI:18420"/>
        <label>1</label>
    </ligand>
</feature>
<dbReference type="PROSITE" id="PS01321">
    <property type="entry name" value="RUVC"/>
    <property type="match status" value="1"/>
</dbReference>
<dbReference type="FunFam" id="3.30.420.10:FF:000002">
    <property type="entry name" value="Crossover junction endodeoxyribonuclease RuvC"/>
    <property type="match status" value="1"/>
</dbReference>
<evidence type="ECO:0000313" key="15">
    <source>
        <dbReference type="EMBL" id="SFD23286.1"/>
    </source>
</evidence>
<keyword evidence="7 13" id="KW-0378">Hydrolase</keyword>
<dbReference type="GO" id="GO:0008821">
    <property type="term" value="F:crossover junction DNA endonuclease activity"/>
    <property type="evidence" value="ECO:0007669"/>
    <property type="project" value="UniProtKB-UniRule"/>
</dbReference>
<keyword evidence="11 13" id="KW-0234">DNA repair</keyword>
<comment type="subunit">
    <text evidence="13">Homodimer which binds Holliday junction (HJ) DNA. The HJ becomes 2-fold symmetrical on binding to RuvC with unstacked arms; it has a different conformation from HJ DNA in complex with RuvA. In the full resolvosome a probable DNA-RuvA(4)-RuvB(12)-RuvC(2) complex forms which resolves the HJ.</text>
</comment>
<dbReference type="Proteomes" id="UP000198611">
    <property type="component" value="Unassembled WGS sequence"/>
</dbReference>
<keyword evidence="4 13" id="KW-0479">Metal-binding</keyword>
<keyword evidence="16" id="KW-1185">Reference proteome</keyword>
<reference evidence="15 16" key="1">
    <citation type="submission" date="2016-10" db="EMBL/GenBank/DDBJ databases">
        <authorList>
            <person name="de Groot N.N."/>
        </authorList>
    </citation>
    <scope>NUCLEOTIDE SEQUENCE [LARGE SCALE GENOMIC DNA]</scope>
    <source>
        <strain evidence="15 16">HL3</strain>
    </source>
</reference>
<proteinExistence type="inferred from homology"/>
<dbReference type="InterPro" id="IPR020563">
    <property type="entry name" value="X-over_junc_endoDNase_Mg_BS"/>
</dbReference>
<dbReference type="AlphaFoldDB" id="A0A1I1QMF3"/>
<comment type="catalytic activity">
    <reaction evidence="12 13">
        <text>Endonucleolytic cleavage at a junction such as a reciprocal single-stranded crossover between two homologous DNA duplexes (Holliday junction).</text>
        <dbReference type="EC" id="3.1.21.10"/>
    </reaction>
</comment>
<evidence type="ECO:0000256" key="6">
    <source>
        <dbReference type="ARBA" id="ARBA00022763"/>
    </source>
</evidence>
<feature type="binding site" evidence="13">
    <location>
        <position position="67"/>
    </location>
    <ligand>
        <name>Mg(2+)</name>
        <dbReference type="ChEBI" id="CHEBI:18420"/>
        <label>2</label>
    </ligand>
</feature>
<dbReference type="OrthoDB" id="9805499at2"/>
<keyword evidence="10 13" id="KW-0233">DNA recombination</keyword>
<evidence type="ECO:0000256" key="1">
    <source>
        <dbReference type="ARBA" id="ARBA00009518"/>
    </source>
</evidence>
<evidence type="ECO:0000256" key="11">
    <source>
        <dbReference type="ARBA" id="ARBA00023204"/>
    </source>
</evidence>
<evidence type="ECO:0000256" key="12">
    <source>
        <dbReference type="ARBA" id="ARBA00029354"/>
    </source>
</evidence>